<feature type="compositionally biased region" description="Basic and acidic residues" evidence="1">
    <location>
        <begin position="183"/>
        <end position="200"/>
    </location>
</feature>
<dbReference type="AlphaFoldDB" id="A0A9D1LDG6"/>
<evidence type="ECO:0000313" key="4">
    <source>
        <dbReference type="Proteomes" id="UP000824072"/>
    </source>
</evidence>
<keyword evidence="2" id="KW-0812">Transmembrane</keyword>
<keyword evidence="2" id="KW-1133">Transmembrane helix</keyword>
<feature type="compositionally biased region" description="Acidic residues" evidence="1">
    <location>
        <begin position="225"/>
        <end position="262"/>
    </location>
</feature>
<dbReference type="Proteomes" id="UP000824072">
    <property type="component" value="Unassembled WGS sequence"/>
</dbReference>
<evidence type="ECO:0000256" key="1">
    <source>
        <dbReference type="SAM" id="MobiDB-lite"/>
    </source>
</evidence>
<protein>
    <submittedName>
        <fullName evidence="3">Alkaline shock response membrane anchor protein AmaP</fullName>
    </submittedName>
</protein>
<keyword evidence="2" id="KW-0472">Membrane</keyword>
<feature type="transmembrane region" description="Helical" evidence="2">
    <location>
        <begin position="12"/>
        <end position="32"/>
    </location>
</feature>
<feature type="compositionally biased region" description="Low complexity" evidence="1">
    <location>
        <begin position="215"/>
        <end position="224"/>
    </location>
</feature>
<comment type="caution">
    <text evidence="3">The sequence shown here is derived from an EMBL/GenBank/DDBJ whole genome shotgun (WGS) entry which is preliminary data.</text>
</comment>
<accession>A0A9D1LDG6</accession>
<reference evidence="3" key="1">
    <citation type="submission" date="2020-10" db="EMBL/GenBank/DDBJ databases">
        <authorList>
            <person name="Gilroy R."/>
        </authorList>
    </citation>
    <scope>NUCLEOTIDE SEQUENCE</scope>
    <source>
        <strain evidence="3">ChiHcec3-11533</strain>
    </source>
</reference>
<dbReference type="EMBL" id="DVMU01000205">
    <property type="protein sequence ID" value="HIU34796.1"/>
    <property type="molecule type" value="Genomic_DNA"/>
</dbReference>
<feature type="region of interest" description="Disordered" evidence="1">
    <location>
        <begin position="182"/>
        <end position="312"/>
    </location>
</feature>
<feature type="compositionally biased region" description="Acidic residues" evidence="1">
    <location>
        <begin position="271"/>
        <end position="303"/>
    </location>
</feature>
<dbReference type="NCBIfam" id="NF033218">
    <property type="entry name" value="anchor_AmaP"/>
    <property type="match status" value="1"/>
</dbReference>
<evidence type="ECO:0000256" key="2">
    <source>
        <dbReference type="SAM" id="Phobius"/>
    </source>
</evidence>
<reference evidence="3" key="2">
    <citation type="journal article" date="2021" name="PeerJ">
        <title>Extensive microbial diversity within the chicken gut microbiome revealed by metagenomics and culture.</title>
        <authorList>
            <person name="Gilroy R."/>
            <person name="Ravi A."/>
            <person name="Getino M."/>
            <person name="Pursley I."/>
            <person name="Horton D.L."/>
            <person name="Alikhan N.F."/>
            <person name="Baker D."/>
            <person name="Gharbi K."/>
            <person name="Hall N."/>
            <person name="Watson M."/>
            <person name="Adriaenssens E.M."/>
            <person name="Foster-Nyarko E."/>
            <person name="Jarju S."/>
            <person name="Secka A."/>
            <person name="Antonio M."/>
            <person name="Oren A."/>
            <person name="Chaudhuri R.R."/>
            <person name="La Ragione R."/>
            <person name="Hildebrand F."/>
            <person name="Pallen M.J."/>
        </authorList>
    </citation>
    <scope>NUCLEOTIDE SEQUENCE</scope>
    <source>
        <strain evidence="3">ChiHcec3-11533</strain>
    </source>
</reference>
<proteinExistence type="predicted"/>
<feature type="transmembrane region" description="Helical" evidence="2">
    <location>
        <begin position="52"/>
        <end position="74"/>
    </location>
</feature>
<organism evidence="3 4">
    <name type="scientific">Candidatus Pullichristensenella excrementigallinarum</name>
    <dbReference type="NCBI Taxonomy" id="2840907"/>
    <lineage>
        <taxon>Bacteria</taxon>
        <taxon>Bacillati</taxon>
        <taxon>Bacillota</taxon>
        <taxon>Clostridia</taxon>
        <taxon>Candidatus Pullichristensenella</taxon>
    </lineage>
</organism>
<sequence>MKLSFWDRVLMFLYVLIVLFLCLAMALRLFGLDLIGDTFAQLRQGAGNAACFIIAGGLVLILALLSVFMLMMIFQTREKRRNRSFITVNSDDGGRVRVAISVLSQMVRQVVGRVEGVRDMKIRIDGDEDAVVVGVDLSLDSGVHVPTVTFNMRRSIREHIENKCGVDVRDVEITVNSMADAQAPEKKRFARWNRTERKAAQETADAPMNASAPIETAPEVALPVEPEEEHSDAFEPSEESVPAEEVSFPEEAEEDGSSEIENSDLFAQEGAAEEIETEDVPCEQTQEEEGDFSEDLFSLEDEDEARRDQSEN</sequence>
<name>A0A9D1LDG6_9FIRM</name>
<gene>
    <name evidence="3" type="primary">amaP</name>
    <name evidence="3" type="ORF">IAB02_09550</name>
</gene>
<evidence type="ECO:0000313" key="3">
    <source>
        <dbReference type="EMBL" id="HIU34796.1"/>
    </source>
</evidence>